<dbReference type="EMBL" id="FKBS01000006">
    <property type="protein sequence ID" value="SAH84955.1"/>
    <property type="molecule type" value="Genomic_DNA"/>
</dbReference>
<feature type="compositionally biased region" description="Low complexity" evidence="1">
    <location>
        <begin position="94"/>
        <end position="113"/>
    </location>
</feature>
<accession>A0A157KKF0</accession>
<organism evidence="2 3">
    <name type="scientific">Bordetella ansorpii</name>
    <dbReference type="NCBI Taxonomy" id="288768"/>
    <lineage>
        <taxon>Bacteria</taxon>
        <taxon>Pseudomonadati</taxon>
        <taxon>Pseudomonadota</taxon>
        <taxon>Betaproteobacteria</taxon>
        <taxon>Burkholderiales</taxon>
        <taxon>Alcaligenaceae</taxon>
        <taxon>Bordetella</taxon>
    </lineage>
</organism>
<protein>
    <submittedName>
        <fullName evidence="2">Uncharacterized protein</fullName>
    </submittedName>
</protein>
<feature type="compositionally biased region" description="Low complexity" evidence="1">
    <location>
        <begin position="32"/>
        <end position="46"/>
    </location>
</feature>
<dbReference type="Proteomes" id="UP000077037">
    <property type="component" value="Unassembled WGS sequence"/>
</dbReference>
<sequence length="163" mass="17156">MDSVSTVRPPVTMPGAAFGTTIVRKRRRRDAPSVAAASSSTARPAPDMLARAARTMKGSVNSTWPITMKAVLPRRPGRVPHDTISASAEARPGTATGSVSSSSSARATRPRYSVSTHAAGTPTSVQTISVDTATASERQMVPAYRSHTCATQRSVKPLDRPTK</sequence>
<evidence type="ECO:0000256" key="1">
    <source>
        <dbReference type="SAM" id="MobiDB-lite"/>
    </source>
</evidence>
<feature type="region of interest" description="Disordered" evidence="1">
    <location>
        <begin position="1"/>
        <end position="47"/>
    </location>
</feature>
<dbReference type="AlphaFoldDB" id="A0A157KKF0"/>
<evidence type="ECO:0000313" key="2">
    <source>
        <dbReference type="EMBL" id="SAH84955.1"/>
    </source>
</evidence>
<feature type="compositionally biased region" description="Polar residues" evidence="1">
    <location>
        <begin position="114"/>
        <end position="137"/>
    </location>
</feature>
<feature type="region of interest" description="Disordered" evidence="1">
    <location>
        <begin position="67"/>
        <end position="163"/>
    </location>
</feature>
<gene>
    <name evidence="2" type="ORF">SAMEA1982600_00391</name>
</gene>
<proteinExistence type="predicted"/>
<evidence type="ECO:0000313" key="3">
    <source>
        <dbReference type="Proteomes" id="UP000077037"/>
    </source>
</evidence>
<reference evidence="2 3" key="1">
    <citation type="submission" date="2016-03" db="EMBL/GenBank/DDBJ databases">
        <authorList>
            <consortium name="Pathogen Informatics"/>
        </authorList>
    </citation>
    <scope>NUCLEOTIDE SEQUENCE [LARGE SCALE GENOMIC DNA]</scope>
    <source>
        <strain evidence="2 3">NCTC13364</strain>
    </source>
</reference>
<name>A0A157KKF0_9BORD</name>